<organism evidence="8 9">
    <name type="scientific">Odoribacter laneus YIT 12061</name>
    <dbReference type="NCBI Taxonomy" id="742817"/>
    <lineage>
        <taxon>Bacteria</taxon>
        <taxon>Pseudomonadati</taxon>
        <taxon>Bacteroidota</taxon>
        <taxon>Bacteroidia</taxon>
        <taxon>Bacteroidales</taxon>
        <taxon>Odoribacteraceae</taxon>
        <taxon>Odoribacter</taxon>
    </lineage>
</organism>
<gene>
    <name evidence="8" type="ORF">HMPREF9449_02367</name>
</gene>
<dbReference type="GO" id="GO:0008236">
    <property type="term" value="F:serine-type peptidase activity"/>
    <property type="evidence" value="ECO:0007669"/>
    <property type="project" value="UniProtKB-KW"/>
</dbReference>
<dbReference type="eggNOG" id="COG0793">
    <property type="taxonomic scope" value="Bacteria"/>
</dbReference>
<dbReference type="RefSeq" id="WP_009137513.1">
    <property type="nucleotide sequence ID" value="NZ_JH594596.1"/>
</dbReference>
<dbReference type="Pfam" id="PF03572">
    <property type="entry name" value="Peptidase_S41"/>
    <property type="match status" value="1"/>
</dbReference>
<dbReference type="AlphaFoldDB" id="H1DIY8"/>
<dbReference type="InterPro" id="IPR004447">
    <property type="entry name" value="Peptidase_S41A"/>
</dbReference>
<name>H1DIY8_9BACT</name>
<dbReference type="EMBL" id="ADMC01000025">
    <property type="protein sequence ID" value="EHP46750.1"/>
    <property type="molecule type" value="Genomic_DNA"/>
</dbReference>
<evidence type="ECO:0000256" key="1">
    <source>
        <dbReference type="ARBA" id="ARBA00009179"/>
    </source>
</evidence>
<dbReference type="Gene3D" id="2.30.42.10">
    <property type="match status" value="1"/>
</dbReference>
<dbReference type="PATRIC" id="fig|742817.3.peg.2535"/>
<keyword evidence="4 5" id="KW-0720">Serine protease</keyword>
<dbReference type="PANTHER" id="PTHR32060">
    <property type="entry name" value="TAIL-SPECIFIC PROTEASE"/>
    <property type="match status" value="1"/>
</dbReference>
<evidence type="ECO:0000313" key="8">
    <source>
        <dbReference type="EMBL" id="EHP46750.1"/>
    </source>
</evidence>
<dbReference type="GeneID" id="98069908"/>
<protein>
    <submittedName>
        <fullName evidence="8">C-terminal processing peptidase</fullName>
    </submittedName>
</protein>
<evidence type="ECO:0000259" key="7">
    <source>
        <dbReference type="PROSITE" id="PS50106"/>
    </source>
</evidence>
<dbReference type="PANTHER" id="PTHR32060:SF30">
    <property type="entry name" value="CARBOXY-TERMINAL PROCESSING PROTEASE CTPA"/>
    <property type="match status" value="1"/>
</dbReference>
<dbReference type="CDD" id="cd07560">
    <property type="entry name" value="Peptidase_S41_CPP"/>
    <property type="match status" value="1"/>
</dbReference>
<keyword evidence="9" id="KW-1185">Reference proteome</keyword>
<reference evidence="8 9" key="1">
    <citation type="submission" date="2012-01" db="EMBL/GenBank/DDBJ databases">
        <title>The Genome Sequence of Odoribacter laneus YIT 12061.</title>
        <authorList>
            <consortium name="The Broad Institute Genome Sequencing Platform"/>
            <person name="Earl A."/>
            <person name="Ward D."/>
            <person name="Feldgarden M."/>
            <person name="Gevers D."/>
            <person name="Morotomi M."/>
            <person name="Young S.K."/>
            <person name="Zeng Q."/>
            <person name="Gargeya S."/>
            <person name="Fitzgerald M."/>
            <person name="Haas B."/>
            <person name="Abouelleil A."/>
            <person name="Alvarado L."/>
            <person name="Arachchi H.M."/>
            <person name="Berlin A."/>
            <person name="Chapman S.B."/>
            <person name="Gearin G."/>
            <person name="Goldberg J."/>
            <person name="Griggs A."/>
            <person name="Gujja S."/>
            <person name="Hansen M."/>
            <person name="Heiman D."/>
            <person name="Howarth C."/>
            <person name="Larimer J."/>
            <person name="Lui A."/>
            <person name="MacDonald P.J.P."/>
            <person name="McCowen C."/>
            <person name="Montmayeur A."/>
            <person name="Murphy C."/>
            <person name="Neiman D."/>
            <person name="Pearson M."/>
            <person name="Priest M."/>
            <person name="Roberts A."/>
            <person name="Saif S."/>
            <person name="Shea T."/>
            <person name="Sisk P."/>
            <person name="Stolte C."/>
            <person name="Sykes S."/>
            <person name="Wortman J."/>
            <person name="Nusbaum C."/>
            <person name="Birren B."/>
        </authorList>
    </citation>
    <scope>NUCLEOTIDE SEQUENCE [LARGE SCALE GENOMIC DNA]</scope>
    <source>
        <strain evidence="8 9">YIT 12061</strain>
    </source>
</reference>
<dbReference type="SUPFAM" id="SSF52096">
    <property type="entry name" value="ClpP/crotonase"/>
    <property type="match status" value="1"/>
</dbReference>
<keyword evidence="6" id="KW-1133">Transmembrane helix</keyword>
<dbReference type="PROSITE" id="PS50106">
    <property type="entry name" value="PDZ"/>
    <property type="match status" value="1"/>
</dbReference>
<feature type="transmembrane region" description="Helical" evidence="6">
    <location>
        <begin position="6"/>
        <end position="30"/>
    </location>
</feature>
<keyword evidence="2 5" id="KW-0645">Protease</keyword>
<accession>H1DIY8</accession>
<dbReference type="STRING" id="742817.HMPREF9449_02367"/>
<comment type="caution">
    <text evidence="8">The sequence shown here is derived from an EMBL/GenBank/DDBJ whole genome shotgun (WGS) entry which is preliminary data.</text>
</comment>
<sequence>MYKNNWKVILMPLILALAIVLGMFVNSLFVRKDLRERQELFLPVQGSKLDMVLNMVEHSYVDTVDIQKIEENAINEVIKDLDPHTVYIPAKEMEKVNEDMIGNFGGIGVQFYKYRDTVTIIKVVPGGPSQDAGLQDGDRIIKVNDTLVAGVKMNDQKIMGMMRGQIGTDVEVTLVRRGEKTPFTKKITRGSIPVKSVDVAYMANDTTGYIKVNTFGMNTYDEFMTALQQLETEGMKKLIVDLRGNVGGILPIALKMVNEFLDSQKLILYTQGKASPRSDYYSNGKGKYKNLPLIILIDENSASASEIFAGAIQDNDRGKIVGRRSFGKGLVQEQRMLPDGSALRLTVARYYIPSGRSIQRPYDKGKKEYYDDFYNRILHGELEVKDSIHFDPNLKYHTVGGRVVYGGGGIMPDVFVPADTSGFSKYLVDLRRTMLLYDYTFDFMDKHREEMKKLNNYKEILAYLKRFDLVEEMADYAEKNGLKKDRKGIRDSYEIIRVNLEAYIARDVLDNEGLYPVIGKIDSTLQKALQE</sequence>
<dbReference type="NCBIfam" id="TIGR00225">
    <property type="entry name" value="prc"/>
    <property type="match status" value="1"/>
</dbReference>
<dbReference type="GO" id="GO:0030288">
    <property type="term" value="C:outer membrane-bounded periplasmic space"/>
    <property type="evidence" value="ECO:0007669"/>
    <property type="project" value="TreeGrafter"/>
</dbReference>
<dbReference type="InterPro" id="IPR001478">
    <property type="entry name" value="PDZ"/>
</dbReference>
<dbReference type="GO" id="GO:0007165">
    <property type="term" value="P:signal transduction"/>
    <property type="evidence" value="ECO:0007669"/>
    <property type="project" value="TreeGrafter"/>
</dbReference>
<feature type="domain" description="PDZ" evidence="7">
    <location>
        <begin position="90"/>
        <end position="155"/>
    </location>
</feature>
<evidence type="ECO:0000256" key="2">
    <source>
        <dbReference type="ARBA" id="ARBA00022670"/>
    </source>
</evidence>
<evidence type="ECO:0000256" key="6">
    <source>
        <dbReference type="SAM" id="Phobius"/>
    </source>
</evidence>
<keyword evidence="6" id="KW-0812">Transmembrane</keyword>
<proteinExistence type="inferred from homology"/>
<dbReference type="GO" id="GO:0004175">
    <property type="term" value="F:endopeptidase activity"/>
    <property type="evidence" value="ECO:0007669"/>
    <property type="project" value="TreeGrafter"/>
</dbReference>
<dbReference type="GO" id="GO:0006508">
    <property type="term" value="P:proteolysis"/>
    <property type="evidence" value="ECO:0007669"/>
    <property type="project" value="UniProtKB-KW"/>
</dbReference>
<comment type="similarity">
    <text evidence="1 5">Belongs to the peptidase S41A family.</text>
</comment>
<dbReference type="InterPro" id="IPR036034">
    <property type="entry name" value="PDZ_sf"/>
</dbReference>
<dbReference type="CDD" id="cd06782">
    <property type="entry name" value="cpPDZ_CPP-like"/>
    <property type="match status" value="1"/>
</dbReference>
<evidence type="ECO:0000256" key="3">
    <source>
        <dbReference type="ARBA" id="ARBA00022801"/>
    </source>
</evidence>
<dbReference type="Pfam" id="PF13180">
    <property type="entry name" value="PDZ_2"/>
    <property type="match status" value="1"/>
</dbReference>
<dbReference type="SMART" id="SM00228">
    <property type="entry name" value="PDZ"/>
    <property type="match status" value="1"/>
</dbReference>
<evidence type="ECO:0000256" key="5">
    <source>
        <dbReference type="RuleBase" id="RU004404"/>
    </source>
</evidence>
<dbReference type="SUPFAM" id="SSF50156">
    <property type="entry name" value="PDZ domain-like"/>
    <property type="match status" value="1"/>
</dbReference>
<dbReference type="Gene3D" id="3.90.226.10">
    <property type="entry name" value="2-enoyl-CoA Hydratase, Chain A, domain 1"/>
    <property type="match status" value="1"/>
</dbReference>
<keyword evidence="6" id="KW-0472">Membrane</keyword>
<dbReference type="HOGENOM" id="CLU_017295_2_1_10"/>
<dbReference type="InterPro" id="IPR029045">
    <property type="entry name" value="ClpP/crotonase-like_dom_sf"/>
</dbReference>
<dbReference type="Gene3D" id="3.30.750.44">
    <property type="match status" value="1"/>
</dbReference>
<dbReference type="InterPro" id="IPR005151">
    <property type="entry name" value="Tail-specific_protease"/>
</dbReference>
<dbReference type="SMART" id="SM00245">
    <property type="entry name" value="TSPc"/>
    <property type="match status" value="1"/>
</dbReference>
<evidence type="ECO:0000256" key="4">
    <source>
        <dbReference type="ARBA" id="ARBA00022825"/>
    </source>
</evidence>
<keyword evidence="3 5" id="KW-0378">Hydrolase</keyword>
<evidence type="ECO:0000313" key="9">
    <source>
        <dbReference type="Proteomes" id="UP000004892"/>
    </source>
</evidence>
<dbReference type="Proteomes" id="UP000004892">
    <property type="component" value="Unassembled WGS sequence"/>
</dbReference>